<evidence type="ECO:0000256" key="2">
    <source>
        <dbReference type="ARBA" id="ARBA00023015"/>
    </source>
</evidence>
<dbReference type="Proteomes" id="UP000277424">
    <property type="component" value="Unassembled WGS sequence"/>
</dbReference>
<dbReference type="InterPro" id="IPR014284">
    <property type="entry name" value="RNA_pol_sigma-70_dom"/>
</dbReference>
<dbReference type="Pfam" id="PF04542">
    <property type="entry name" value="Sigma70_r2"/>
    <property type="match status" value="1"/>
</dbReference>
<evidence type="ECO:0000256" key="6">
    <source>
        <dbReference type="RuleBase" id="RU000716"/>
    </source>
</evidence>
<dbReference type="PANTHER" id="PTHR43133:SF25">
    <property type="entry name" value="RNA POLYMERASE SIGMA FACTOR RFAY-RELATED"/>
    <property type="match status" value="1"/>
</dbReference>
<evidence type="ECO:0000256" key="1">
    <source>
        <dbReference type="ARBA" id="ARBA00010641"/>
    </source>
</evidence>
<dbReference type="AlphaFoldDB" id="A0A420WSG5"/>
<keyword evidence="4 6" id="KW-0238">DNA-binding</keyword>
<sequence length="175" mass="19994">MPRHSLSHLLATETDRLRRYARSLVRGREEAEDLVQETLLRGIERSSSWDPSRPLGPWLFSILHNLYASGMRRAQSRERALRHIGLLLEPPRSAPSTPAAQMELNETLRALYDLPEEQRQVLVLVTIEDLSYEEAAARLDIPLGTLMSRLARGREALRQAVDRDEKRPGGLKLVR</sequence>
<protein>
    <recommendedName>
        <fullName evidence="6">RNA polymerase sigma factor</fullName>
    </recommendedName>
</protein>
<dbReference type="InterPro" id="IPR013324">
    <property type="entry name" value="RNA_pol_sigma_r3/r4-like"/>
</dbReference>
<keyword evidence="3 6" id="KW-0731">Sigma factor</keyword>
<feature type="domain" description="RNA polymerase sigma-70 region 2" evidence="7">
    <location>
        <begin position="15"/>
        <end position="75"/>
    </location>
</feature>
<dbReference type="Pfam" id="PF08281">
    <property type="entry name" value="Sigma70_r4_2"/>
    <property type="match status" value="1"/>
</dbReference>
<dbReference type="Gene3D" id="1.10.1740.10">
    <property type="match status" value="1"/>
</dbReference>
<dbReference type="GO" id="GO:0006352">
    <property type="term" value="P:DNA-templated transcription initiation"/>
    <property type="evidence" value="ECO:0007669"/>
    <property type="project" value="InterPro"/>
</dbReference>
<dbReference type="InterPro" id="IPR007627">
    <property type="entry name" value="RNA_pol_sigma70_r2"/>
</dbReference>
<dbReference type="Gene3D" id="1.10.10.10">
    <property type="entry name" value="Winged helix-like DNA-binding domain superfamily/Winged helix DNA-binding domain"/>
    <property type="match status" value="1"/>
</dbReference>
<dbReference type="NCBIfam" id="TIGR02937">
    <property type="entry name" value="sigma70-ECF"/>
    <property type="match status" value="1"/>
</dbReference>
<dbReference type="InterPro" id="IPR013325">
    <property type="entry name" value="RNA_pol_sigma_r2"/>
</dbReference>
<evidence type="ECO:0000256" key="4">
    <source>
        <dbReference type="ARBA" id="ARBA00023125"/>
    </source>
</evidence>
<evidence type="ECO:0000259" key="8">
    <source>
        <dbReference type="Pfam" id="PF08281"/>
    </source>
</evidence>
<dbReference type="CDD" id="cd06171">
    <property type="entry name" value="Sigma70_r4"/>
    <property type="match status" value="1"/>
</dbReference>
<dbReference type="GO" id="GO:0016987">
    <property type="term" value="F:sigma factor activity"/>
    <property type="evidence" value="ECO:0007669"/>
    <property type="project" value="UniProtKB-KW"/>
</dbReference>
<reference evidence="9 10" key="1">
    <citation type="submission" date="2018-10" db="EMBL/GenBank/DDBJ databases">
        <title>Comparative analysis of microorganisms from saline springs in Andes Mountain Range, Colombia.</title>
        <authorList>
            <person name="Rubin E."/>
        </authorList>
    </citation>
    <scope>NUCLEOTIDE SEQUENCE [LARGE SCALE GENOMIC DNA]</scope>
    <source>
        <strain evidence="9 10">USBA 36</strain>
    </source>
</reference>
<name>A0A420WSG5_9PROT</name>
<evidence type="ECO:0000313" key="10">
    <source>
        <dbReference type="Proteomes" id="UP000277424"/>
    </source>
</evidence>
<dbReference type="InterPro" id="IPR000838">
    <property type="entry name" value="RNA_pol_sigma70_ECF_CS"/>
</dbReference>
<evidence type="ECO:0000259" key="7">
    <source>
        <dbReference type="Pfam" id="PF04542"/>
    </source>
</evidence>
<dbReference type="RefSeq" id="WP_008945192.1">
    <property type="nucleotide sequence ID" value="NZ_RBIG01000001.1"/>
</dbReference>
<dbReference type="EMBL" id="RBIG01000001">
    <property type="protein sequence ID" value="RKQ73930.1"/>
    <property type="molecule type" value="Genomic_DNA"/>
</dbReference>
<dbReference type="InterPro" id="IPR039425">
    <property type="entry name" value="RNA_pol_sigma-70-like"/>
</dbReference>
<dbReference type="OrthoDB" id="9803470at2"/>
<dbReference type="SUPFAM" id="SSF88946">
    <property type="entry name" value="Sigma2 domain of RNA polymerase sigma factors"/>
    <property type="match status" value="1"/>
</dbReference>
<dbReference type="PANTHER" id="PTHR43133">
    <property type="entry name" value="RNA POLYMERASE ECF-TYPE SIGMA FACTO"/>
    <property type="match status" value="1"/>
</dbReference>
<feature type="domain" description="RNA polymerase sigma factor 70 region 4 type 2" evidence="8">
    <location>
        <begin position="107"/>
        <end position="157"/>
    </location>
</feature>
<dbReference type="InterPro" id="IPR013249">
    <property type="entry name" value="RNA_pol_sigma70_r4_t2"/>
</dbReference>
<dbReference type="GO" id="GO:0003677">
    <property type="term" value="F:DNA binding"/>
    <property type="evidence" value="ECO:0007669"/>
    <property type="project" value="UniProtKB-KW"/>
</dbReference>
<comment type="similarity">
    <text evidence="1 6">Belongs to the sigma-70 factor family. ECF subfamily.</text>
</comment>
<dbReference type="SUPFAM" id="SSF88659">
    <property type="entry name" value="Sigma3 and sigma4 domains of RNA polymerase sigma factors"/>
    <property type="match status" value="1"/>
</dbReference>
<gene>
    <name evidence="9" type="ORF">BCL74_1723</name>
</gene>
<organism evidence="9 10">
    <name type="scientific">Oceanibaculum indicum</name>
    <dbReference type="NCBI Taxonomy" id="526216"/>
    <lineage>
        <taxon>Bacteria</taxon>
        <taxon>Pseudomonadati</taxon>
        <taxon>Pseudomonadota</taxon>
        <taxon>Alphaproteobacteria</taxon>
        <taxon>Rhodospirillales</taxon>
        <taxon>Oceanibaculaceae</taxon>
        <taxon>Oceanibaculum</taxon>
    </lineage>
</organism>
<proteinExistence type="inferred from homology"/>
<evidence type="ECO:0000256" key="3">
    <source>
        <dbReference type="ARBA" id="ARBA00023082"/>
    </source>
</evidence>
<dbReference type="InterPro" id="IPR036388">
    <property type="entry name" value="WH-like_DNA-bd_sf"/>
</dbReference>
<comment type="caution">
    <text evidence="9">The sequence shown here is derived from an EMBL/GenBank/DDBJ whole genome shotgun (WGS) entry which is preliminary data.</text>
</comment>
<accession>A0A420WSG5</accession>
<dbReference type="PROSITE" id="PS01063">
    <property type="entry name" value="SIGMA70_ECF"/>
    <property type="match status" value="1"/>
</dbReference>
<evidence type="ECO:0000313" key="9">
    <source>
        <dbReference type="EMBL" id="RKQ73930.1"/>
    </source>
</evidence>
<keyword evidence="5 6" id="KW-0804">Transcription</keyword>
<keyword evidence="2 6" id="KW-0805">Transcription regulation</keyword>
<evidence type="ECO:0000256" key="5">
    <source>
        <dbReference type="ARBA" id="ARBA00023163"/>
    </source>
</evidence>